<name>A0A134B7D5_9PORP</name>
<sequence length="400" mass="42976">MAQLPRVKITFAEGNLGKVGDSPDGLLALMVASTAVGSTYELGKPYSIRSVGDLKGLKVTEKNNAALYKHVREFYAEAGEGTEVIIYGVEKTKTMTELCTKGDTEEDAGELRKLITLCKGRLRAVAIALDAQDEPEAAEGIVADVLSAIPKAQETAVHATEALYAPLFVILEGRGFKRQGLKDLGELACNRVGVFVGDTQPEGKGAAVGLLAGRIAASAVQRNVGRVRDGKIAADAIYLSGQPIEQQTGAVADLYTKGYICPRQYVGRAGFYFCDDRLATSGSDDYAHITARRTIDKAYRIAYDSLLSFLLDELELEADGTLHPATIRSWEQEITSAVDRAMTAKGELSADESTGSACRFEILPTNVLATSEVRAKLSVRPFGYARYIDVELGFTAVTSK</sequence>
<evidence type="ECO:0000313" key="2">
    <source>
        <dbReference type="Proteomes" id="UP000070224"/>
    </source>
</evidence>
<gene>
    <name evidence="1" type="ORF">HMPREF3185_01285</name>
</gene>
<organism evidence="1 2">
    <name type="scientific">Porphyromonas somerae</name>
    <dbReference type="NCBI Taxonomy" id="322095"/>
    <lineage>
        <taxon>Bacteria</taxon>
        <taxon>Pseudomonadati</taxon>
        <taxon>Bacteroidota</taxon>
        <taxon>Bacteroidia</taxon>
        <taxon>Bacteroidales</taxon>
        <taxon>Porphyromonadaceae</taxon>
        <taxon>Porphyromonas</taxon>
    </lineage>
</organism>
<dbReference type="Proteomes" id="UP000070224">
    <property type="component" value="Unassembled WGS sequence"/>
</dbReference>
<dbReference type="EMBL" id="LSDK01000084">
    <property type="protein sequence ID" value="KXB75845.1"/>
    <property type="molecule type" value="Genomic_DNA"/>
</dbReference>
<evidence type="ECO:0008006" key="3">
    <source>
        <dbReference type="Google" id="ProtNLM"/>
    </source>
</evidence>
<accession>A0A134B7D5</accession>
<dbReference type="OrthoDB" id="1041499at2"/>
<dbReference type="STRING" id="322095.HMPREF3185_01285"/>
<reference evidence="2" key="1">
    <citation type="submission" date="2016-01" db="EMBL/GenBank/DDBJ databases">
        <authorList>
            <person name="Mitreva M."/>
            <person name="Pepin K.H."/>
            <person name="Mihindukulasuriya K.A."/>
            <person name="Fulton R."/>
            <person name="Fronick C."/>
            <person name="O'Laughlin M."/>
            <person name="Miner T."/>
            <person name="Herter B."/>
            <person name="Rosa B.A."/>
            <person name="Cordes M."/>
            <person name="Tomlinson C."/>
            <person name="Wollam A."/>
            <person name="Palsikar V.B."/>
            <person name="Mardis E.R."/>
            <person name="Wilson R.K."/>
        </authorList>
    </citation>
    <scope>NUCLEOTIDE SEQUENCE [LARGE SCALE GENOMIC DNA]</scope>
    <source>
        <strain evidence="2">KA00683</strain>
    </source>
</reference>
<dbReference type="Pfam" id="PF10758">
    <property type="entry name" value="DUF2586"/>
    <property type="match status" value="1"/>
</dbReference>
<comment type="caution">
    <text evidence="1">The sequence shown here is derived from an EMBL/GenBank/DDBJ whole genome shotgun (WGS) entry which is preliminary data.</text>
</comment>
<proteinExistence type="predicted"/>
<keyword evidence="2" id="KW-1185">Reference proteome</keyword>
<evidence type="ECO:0000313" key="1">
    <source>
        <dbReference type="EMBL" id="KXB75845.1"/>
    </source>
</evidence>
<protein>
    <recommendedName>
        <fullName evidence="3">Tail sheath protein subtilisin-like domain-containing protein</fullName>
    </recommendedName>
</protein>
<dbReference type="PATRIC" id="fig|322095.3.peg.1270"/>
<dbReference type="InterPro" id="IPR019694">
    <property type="entry name" value="Phage_HP1_Orf23"/>
</dbReference>
<dbReference type="AlphaFoldDB" id="A0A134B7D5"/>
<dbReference type="RefSeq" id="WP_060935551.1">
    <property type="nucleotide sequence ID" value="NZ_KQ960447.1"/>
</dbReference>